<accession>A0AA97JRL6</accession>
<sequence length="687" mass="77548">MGLPTLSECEGVLNESGRCQSKCCLSVHPLEFHVTKTPAKIRSWMFGMTDTEIASDWGKKAKEATASRETLDSEDSFLEPTAGCSHGTVLPTAETQPAGAGNPPRLARPPGKKKSQAEPKPPKWPRLDRREAEKAGCPIQLAEGDADRRSSISAGNAAAAESFPCKPKDAVAILPAGEDHLEQRGTAQSSSRDGPEETSPSWDHSTGKNVTSFVTFAHRVWTLFATERKPGWKNLLHLSAICCSVSFVSNVFLLLAGYSFLVDYPLYSLVTSTFLWIILSVGLCSSRHLRCGAALFFLSFGLREGRNALIAAGTGVVVAGNLQSIFYNLKQLADSVTCILESQRFPFLNHYVAAIWWIYSQLKLLDNPFKDIVSVDGKLHVFYSVSDEDLKLKLKHTRWHIQNITSQISSILALQPYVGKKVLPLLGIVFMVLGTYLFIRKFLNPLNVKFKNTYITKEFVRYNEQQWQQRKASVLPLNKEERKVYTVVPSFCQTPKERKHTARFFLPVLANLCIWTLFAAVDYLLYWLIFSVSKHLQDFPELEVHLKLYYHKNADKFIFNNGEIINNTTSFKIPLFKHACIPKPKFALATTWVQLAVIVFFLAVLGLLASTFTQLKMLVTTSFFPQTDMKRIEYLHTKLLNRRSKLSERNMKRKLNSFATLHFWFPILQATRNVRKEGSKETEDSCV</sequence>
<dbReference type="GeneID" id="129333971"/>
<evidence type="ECO:0000256" key="5">
    <source>
        <dbReference type="SAM" id="MobiDB-lite"/>
    </source>
</evidence>
<evidence type="ECO:0000256" key="6">
    <source>
        <dbReference type="SAM" id="Phobius"/>
    </source>
</evidence>
<keyword evidence="8" id="KW-1185">Reference proteome</keyword>
<organism evidence="8 9">
    <name type="scientific">Eublepharis macularius</name>
    <name type="common">Leopard gecko</name>
    <name type="synonym">Cyrtodactylus macularius</name>
    <dbReference type="NCBI Taxonomy" id="481883"/>
    <lineage>
        <taxon>Eukaryota</taxon>
        <taxon>Metazoa</taxon>
        <taxon>Chordata</taxon>
        <taxon>Craniata</taxon>
        <taxon>Vertebrata</taxon>
        <taxon>Euteleostomi</taxon>
        <taxon>Lepidosauria</taxon>
        <taxon>Squamata</taxon>
        <taxon>Bifurcata</taxon>
        <taxon>Gekkota</taxon>
        <taxon>Eublepharidae</taxon>
        <taxon>Eublepharinae</taxon>
        <taxon>Eublepharis</taxon>
    </lineage>
</organism>
<feature type="transmembrane region" description="Helical" evidence="6">
    <location>
        <begin position="504"/>
        <end position="529"/>
    </location>
</feature>
<dbReference type="PANTHER" id="PTHR21041">
    <property type="entry name" value="DENDRITIC CELL-SPECIFIC TRANSMEMBRANE PROTEIN"/>
    <property type="match status" value="1"/>
</dbReference>
<feature type="region of interest" description="Disordered" evidence="5">
    <location>
        <begin position="181"/>
        <end position="206"/>
    </location>
</feature>
<evidence type="ECO:0000256" key="2">
    <source>
        <dbReference type="ARBA" id="ARBA00022692"/>
    </source>
</evidence>
<evidence type="ECO:0000313" key="9">
    <source>
        <dbReference type="RefSeq" id="XP_054841874.1"/>
    </source>
</evidence>
<feature type="transmembrane region" description="Helical" evidence="6">
    <location>
        <begin position="592"/>
        <end position="612"/>
    </location>
</feature>
<feature type="transmembrane region" description="Helical" evidence="6">
    <location>
        <begin position="235"/>
        <end position="260"/>
    </location>
</feature>
<feature type="transmembrane region" description="Helical" evidence="6">
    <location>
        <begin position="266"/>
        <end position="286"/>
    </location>
</feature>
<feature type="transmembrane region" description="Helical" evidence="6">
    <location>
        <begin position="307"/>
        <end position="327"/>
    </location>
</feature>
<dbReference type="GO" id="GO:0005789">
    <property type="term" value="C:endoplasmic reticulum membrane"/>
    <property type="evidence" value="ECO:0007669"/>
    <property type="project" value="TreeGrafter"/>
</dbReference>
<comment type="subcellular location">
    <subcellularLocation>
        <location evidence="1">Membrane</location>
        <topology evidence="1">Multi-pass membrane protein</topology>
    </subcellularLocation>
</comment>
<keyword evidence="4 6" id="KW-0472">Membrane</keyword>
<evidence type="ECO:0000256" key="1">
    <source>
        <dbReference type="ARBA" id="ARBA00004141"/>
    </source>
</evidence>
<feature type="compositionally biased region" description="Basic and acidic residues" evidence="5">
    <location>
        <begin position="115"/>
        <end position="132"/>
    </location>
</feature>
<evidence type="ECO:0000259" key="7">
    <source>
        <dbReference type="Pfam" id="PF07782"/>
    </source>
</evidence>
<dbReference type="Pfam" id="PF07782">
    <property type="entry name" value="DC_STAMP"/>
    <property type="match status" value="1"/>
</dbReference>
<feature type="region of interest" description="Disordered" evidence="5">
    <location>
        <begin position="58"/>
        <end position="132"/>
    </location>
</feature>
<evidence type="ECO:0000256" key="3">
    <source>
        <dbReference type="ARBA" id="ARBA00022989"/>
    </source>
</evidence>
<reference evidence="9" key="1">
    <citation type="submission" date="2025-08" db="UniProtKB">
        <authorList>
            <consortium name="RefSeq"/>
        </authorList>
    </citation>
    <scope>IDENTIFICATION</scope>
    <source>
        <tissue evidence="9">Blood</tissue>
    </source>
</reference>
<name>A0AA97JRL6_EUBMA</name>
<dbReference type="RefSeq" id="XP_054841874.1">
    <property type="nucleotide sequence ID" value="XM_054985899.1"/>
</dbReference>
<feature type="transmembrane region" description="Helical" evidence="6">
    <location>
        <begin position="422"/>
        <end position="439"/>
    </location>
</feature>
<dbReference type="AlphaFoldDB" id="A0AA97JRL6"/>
<evidence type="ECO:0000256" key="4">
    <source>
        <dbReference type="ARBA" id="ARBA00023136"/>
    </source>
</evidence>
<gene>
    <name evidence="9" type="primary">DCSTAMP</name>
</gene>
<evidence type="ECO:0000313" key="8">
    <source>
        <dbReference type="Proteomes" id="UP001190640"/>
    </source>
</evidence>
<feature type="domain" description="Dendritic cell-specific transmembrane protein-like" evidence="7">
    <location>
        <begin position="450"/>
        <end position="636"/>
    </location>
</feature>
<dbReference type="KEGG" id="emc:129333971"/>
<keyword evidence="2 6" id="KW-0812">Transmembrane</keyword>
<dbReference type="InterPro" id="IPR051856">
    <property type="entry name" value="CSR-E3_Ligase_Protein"/>
</dbReference>
<dbReference type="PANTHER" id="PTHR21041:SF2">
    <property type="entry name" value="DENDRITIC CELL-SPECIFIC TRANSMEMBRANE PROTEIN"/>
    <property type="match status" value="1"/>
</dbReference>
<proteinExistence type="predicted"/>
<dbReference type="CTD" id="81501"/>
<dbReference type="GO" id="GO:0009986">
    <property type="term" value="C:cell surface"/>
    <property type="evidence" value="ECO:0007669"/>
    <property type="project" value="TreeGrafter"/>
</dbReference>
<dbReference type="Proteomes" id="UP001190640">
    <property type="component" value="Chromosome 7"/>
</dbReference>
<protein>
    <submittedName>
        <fullName evidence="9">Dendritic cell-specific transmembrane protein</fullName>
    </submittedName>
</protein>
<feature type="compositionally biased region" description="Polar residues" evidence="5">
    <location>
        <begin position="185"/>
        <end position="206"/>
    </location>
</feature>
<dbReference type="InterPro" id="IPR012858">
    <property type="entry name" value="DC_STAMP-like"/>
</dbReference>
<feature type="compositionally biased region" description="Basic and acidic residues" evidence="5">
    <location>
        <begin position="58"/>
        <end position="71"/>
    </location>
</feature>
<keyword evidence="3 6" id="KW-1133">Transmembrane helix</keyword>